<dbReference type="HOGENOM" id="CLU_038639_0_0_1"/>
<feature type="region of interest" description="Disordered" evidence="1">
    <location>
        <begin position="497"/>
        <end position="522"/>
    </location>
</feature>
<dbReference type="Pfam" id="PF05003">
    <property type="entry name" value="DUF668"/>
    <property type="match status" value="1"/>
</dbReference>
<dbReference type="GO" id="GO:0045927">
    <property type="term" value="P:positive regulation of growth"/>
    <property type="evidence" value="ECO:0007669"/>
    <property type="project" value="InterPro"/>
</dbReference>
<dbReference type="STRING" id="40148.A0A0E0BG17"/>
<dbReference type="EnsemblPlants" id="OGLUM11G04730.1">
    <property type="protein sequence ID" value="OGLUM11G04730.1"/>
    <property type="gene ID" value="OGLUM11G04730"/>
</dbReference>
<evidence type="ECO:0000256" key="1">
    <source>
        <dbReference type="SAM" id="MobiDB-lite"/>
    </source>
</evidence>
<dbReference type="Pfam" id="PF11961">
    <property type="entry name" value="DUF3475"/>
    <property type="match status" value="1"/>
</dbReference>
<name>A0A0E0BG17_9ORYZ</name>
<organism evidence="4">
    <name type="scientific">Oryza glumipatula</name>
    <dbReference type="NCBI Taxonomy" id="40148"/>
    <lineage>
        <taxon>Eukaryota</taxon>
        <taxon>Viridiplantae</taxon>
        <taxon>Streptophyta</taxon>
        <taxon>Embryophyta</taxon>
        <taxon>Tracheophyta</taxon>
        <taxon>Spermatophyta</taxon>
        <taxon>Magnoliopsida</taxon>
        <taxon>Liliopsida</taxon>
        <taxon>Poales</taxon>
        <taxon>Poaceae</taxon>
        <taxon>BOP clade</taxon>
        <taxon>Oryzoideae</taxon>
        <taxon>Oryzeae</taxon>
        <taxon>Oryzinae</taxon>
        <taxon>Oryza</taxon>
    </lineage>
</organism>
<dbReference type="Proteomes" id="UP000026961">
    <property type="component" value="Chromosome 11"/>
</dbReference>
<evidence type="ECO:0008006" key="6">
    <source>
        <dbReference type="Google" id="ProtNLM"/>
    </source>
</evidence>
<dbReference type="AlphaFoldDB" id="A0A0E0BG17"/>
<feature type="compositionally biased region" description="Low complexity" evidence="1">
    <location>
        <begin position="508"/>
        <end position="522"/>
    </location>
</feature>
<proteinExistence type="predicted"/>
<reference evidence="4" key="2">
    <citation type="submission" date="2018-05" db="EMBL/GenBank/DDBJ databases">
        <title>OgluRS3 (Oryza glumaepatula Reference Sequence Version 3).</title>
        <authorList>
            <person name="Zhang J."/>
            <person name="Kudrna D."/>
            <person name="Lee S."/>
            <person name="Talag J."/>
            <person name="Welchert J."/>
            <person name="Wing R.A."/>
        </authorList>
    </citation>
    <scope>NUCLEOTIDE SEQUENCE [LARGE SCALE GENOMIC DNA]</scope>
</reference>
<dbReference type="InterPro" id="IPR045021">
    <property type="entry name" value="PSI1/2/3"/>
</dbReference>
<feature type="region of interest" description="Disordered" evidence="1">
    <location>
        <begin position="14"/>
        <end position="115"/>
    </location>
</feature>
<reference evidence="4" key="1">
    <citation type="submission" date="2015-04" db="UniProtKB">
        <authorList>
            <consortium name="EnsemblPlants"/>
        </authorList>
    </citation>
    <scope>IDENTIFICATION</scope>
</reference>
<feature type="domain" description="DUF668" evidence="2">
    <location>
        <begin position="348"/>
        <end position="433"/>
    </location>
</feature>
<dbReference type="PANTHER" id="PTHR31730">
    <property type="entry name" value="OS01G0873900 PROTEIN"/>
    <property type="match status" value="1"/>
</dbReference>
<dbReference type="PANTHER" id="PTHR31730:SF31">
    <property type="entry name" value="DUF668 DOMAIN-CONTAINING PROTEIN"/>
    <property type="match status" value="1"/>
</dbReference>
<feature type="domain" description="DUF3475" evidence="3">
    <location>
        <begin position="136"/>
        <end position="191"/>
    </location>
</feature>
<feature type="compositionally biased region" description="Low complexity" evidence="1">
    <location>
        <begin position="29"/>
        <end position="45"/>
    </location>
</feature>
<evidence type="ECO:0000313" key="5">
    <source>
        <dbReference type="Proteomes" id="UP000026961"/>
    </source>
</evidence>
<protein>
    <recommendedName>
        <fullName evidence="6">DUF668 domain-containing protein</fullName>
    </recommendedName>
</protein>
<feature type="compositionally biased region" description="Basic and acidic residues" evidence="1">
    <location>
        <begin position="74"/>
        <end position="90"/>
    </location>
</feature>
<sequence length="546" mass="60376">MSRFCSVVGIVCGSPSSSGDEAFASHGEQQQATTTTTVQSSGKSSSSRRKTAPEASGEHKAGGEAPPPASKKTALLDKGKEKVSEMDTSVRRTSKGISGNPSEDSNKPVAKSPTPKTVIGSIRNYIATKKGRKIKILAFEVANTIAMGSNLMNFLSEENIRYLKRVVLQNQGVQSLISDDQSQLLALVGDEIRQQFKDFAASVARLGNMCRDPKWHNLDEHFSGLEYGPITQEYSHEKAASKMEDLMELVTKTKILFEALRRLGVSEKMYREAKQTGMPLETFQNAVNIEKEIVQSAKKKALWVKKIEKIVEELVYIVHYLPSEINCVFYKEHEEDRSVKANGSPQQTLGSADLQLNYARIVIAIQVLVSVASSVPQCAVDSLFHALPYRIRSVLLPRMRHGDFDDQRTETQIADEMTRRLEWLYPMAEFTIRLSQHTGMIRECLVSGSLSDRDQRKMLKVQTLYHADKMKTDGCIIDMVIDLHLLIKAARLRADAPHHSGPLDQPVSTSGSSTSSASTGISGSTSFGNISTTWSDIDEDFIAVID</sequence>
<evidence type="ECO:0000313" key="4">
    <source>
        <dbReference type="EnsemblPlants" id="OGLUM11G04730.1"/>
    </source>
</evidence>
<keyword evidence="5" id="KW-1185">Reference proteome</keyword>
<dbReference type="eggNOG" id="ENOG502QQVZ">
    <property type="taxonomic scope" value="Eukaryota"/>
</dbReference>
<dbReference type="InterPro" id="IPR021864">
    <property type="entry name" value="DUF3475"/>
</dbReference>
<dbReference type="Gramene" id="OGLUM11G04730.1">
    <property type="protein sequence ID" value="OGLUM11G04730.1"/>
    <property type="gene ID" value="OGLUM11G04730"/>
</dbReference>
<evidence type="ECO:0000259" key="3">
    <source>
        <dbReference type="Pfam" id="PF11961"/>
    </source>
</evidence>
<evidence type="ECO:0000259" key="2">
    <source>
        <dbReference type="Pfam" id="PF05003"/>
    </source>
</evidence>
<dbReference type="InterPro" id="IPR007700">
    <property type="entry name" value="DUF668"/>
</dbReference>
<accession>A0A0E0BG17</accession>